<keyword evidence="4" id="KW-1185">Reference proteome</keyword>
<feature type="region of interest" description="Disordered" evidence="1">
    <location>
        <begin position="54"/>
        <end position="77"/>
    </location>
</feature>
<dbReference type="Proteomes" id="UP001165124">
    <property type="component" value="Unassembled WGS sequence"/>
</dbReference>
<reference evidence="3" key="1">
    <citation type="submission" date="2023-02" db="EMBL/GenBank/DDBJ databases">
        <title>Actinomadura rubrobrunea NBRC 14622.</title>
        <authorList>
            <person name="Ichikawa N."/>
            <person name="Sato H."/>
            <person name="Tonouchi N."/>
        </authorList>
    </citation>
    <scope>NUCLEOTIDE SEQUENCE</scope>
    <source>
        <strain evidence="3">NBRC 14622</strain>
    </source>
</reference>
<gene>
    <name evidence="3" type="ORF">Arub01_02280</name>
</gene>
<comment type="caution">
    <text evidence="3">The sequence shown here is derived from an EMBL/GenBank/DDBJ whole genome shotgun (WGS) entry which is preliminary data.</text>
</comment>
<keyword evidence="2" id="KW-1133">Transmembrane helix</keyword>
<evidence type="ECO:0000256" key="1">
    <source>
        <dbReference type="SAM" id="MobiDB-lite"/>
    </source>
</evidence>
<feature type="compositionally biased region" description="Basic and acidic residues" evidence="1">
    <location>
        <begin position="66"/>
        <end position="77"/>
    </location>
</feature>
<dbReference type="EMBL" id="BSRZ01000001">
    <property type="protein sequence ID" value="GLW61984.1"/>
    <property type="molecule type" value="Genomic_DNA"/>
</dbReference>
<name>A0A9W6USU3_9ACTN</name>
<dbReference type="RefSeq" id="WP_067914632.1">
    <property type="nucleotide sequence ID" value="NZ_BSRZ01000001.1"/>
</dbReference>
<dbReference type="AlphaFoldDB" id="A0A9W6USU3"/>
<evidence type="ECO:0000256" key="2">
    <source>
        <dbReference type="SAM" id="Phobius"/>
    </source>
</evidence>
<feature type="compositionally biased region" description="Basic residues" evidence="1">
    <location>
        <begin position="1"/>
        <end position="18"/>
    </location>
</feature>
<evidence type="ECO:0000313" key="4">
    <source>
        <dbReference type="Proteomes" id="UP001165124"/>
    </source>
</evidence>
<proteinExistence type="predicted"/>
<feature type="region of interest" description="Disordered" evidence="1">
    <location>
        <begin position="1"/>
        <end position="23"/>
    </location>
</feature>
<sequence length="77" mass="8455">MKANKARKSSNRARRQGRASRFGRAAKWGATAVTLVGSIAAIALLRSWFARPSTQRRDWAAATTQGDRRDGAHRASM</sequence>
<accession>A0A9W6USU3</accession>
<keyword evidence="2" id="KW-0812">Transmembrane</keyword>
<organism evidence="3 4">
    <name type="scientific">Actinomadura rubrobrunea</name>
    <dbReference type="NCBI Taxonomy" id="115335"/>
    <lineage>
        <taxon>Bacteria</taxon>
        <taxon>Bacillati</taxon>
        <taxon>Actinomycetota</taxon>
        <taxon>Actinomycetes</taxon>
        <taxon>Streptosporangiales</taxon>
        <taxon>Thermomonosporaceae</taxon>
        <taxon>Actinomadura</taxon>
    </lineage>
</organism>
<keyword evidence="2" id="KW-0472">Membrane</keyword>
<feature type="transmembrane region" description="Helical" evidence="2">
    <location>
        <begin position="28"/>
        <end position="49"/>
    </location>
</feature>
<protein>
    <submittedName>
        <fullName evidence="3">Uncharacterized protein</fullName>
    </submittedName>
</protein>
<evidence type="ECO:0000313" key="3">
    <source>
        <dbReference type="EMBL" id="GLW61984.1"/>
    </source>
</evidence>